<gene>
    <name evidence="16" type="ORF">EUX55_08295</name>
</gene>
<comment type="function">
    <text evidence="1">Forms pores that allow passive diffusion of small molecules across the outer membrane.</text>
</comment>
<evidence type="ECO:0000256" key="5">
    <source>
        <dbReference type="ARBA" id="ARBA00016184"/>
    </source>
</evidence>
<keyword evidence="12" id="KW-0472">Membrane</keyword>
<evidence type="ECO:0000256" key="7">
    <source>
        <dbReference type="ARBA" id="ARBA00022452"/>
    </source>
</evidence>
<comment type="caution">
    <text evidence="16">The sequence shown here is derived from an EMBL/GenBank/DDBJ whole genome shotgun (WGS) entry which is preliminary data.</text>
</comment>
<comment type="subcellular location">
    <subcellularLocation>
        <location evidence="2">Cell outer membrane</location>
        <topology evidence="2">Multi-pass membrane protein</topology>
    </subcellularLocation>
</comment>
<dbReference type="InterPro" id="IPR023614">
    <property type="entry name" value="Porin_dom_sf"/>
</dbReference>
<keyword evidence="13" id="KW-0998">Cell outer membrane</keyword>
<reference evidence="16 17" key="1">
    <citation type="submission" date="2019-01" db="EMBL/GenBank/DDBJ databases">
        <title>Comparative genomic analysis identifies haemin-independent Haemophilus haemolyticus: a formal re-classification of Haemophilus intermedius.</title>
        <authorList>
            <person name="Harris T.M."/>
            <person name="Price E.P."/>
            <person name="Sarovich D.S."/>
            <person name="Norskov-Lauritsen N."/>
            <person name="Beissbarth J."/>
            <person name="Chang A.B."/>
            <person name="Smith-Vaughan H.C."/>
        </authorList>
    </citation>
    <scope>NUCLEOTIDE SEQUENCE [LARGE SCALE GENOMIC DNA]</scope>
    <source>
        <strain evidence="16 17">PN24</strain>
    </source>
</reference>
<evidence type="ECO:0000256" key="6">
    <source>
        <dbReference type="ARBA" id="ARBA00022448"/>
    </source>
</evidence>
<dbReference type="GO" id="GO:0015288">
    <property type="term" value="F:porin activity"/>
    <property type="evidence" value="ECO:0007669"/>
    <property type="project" value="UniProtKB-KW"/>
</dbReference>
<name>A0A502JDH7_HAEHA</name>
<evidence type="ECO:0000313" key="16">
    <source>
        <dbReference type="EMBL" id="TPG95500.1"/>
    </source>
</evidence>
<protein>
    <recommendedName>
        <fullName evidence="5">Outer membrane protein P2</fullName>
    </recommendedName>
</protein>
<dbReference type="GO" id="GO:0009279">
    <property type="term" value="C:cell outer membrane"/>
    <property type="evidence" value="ECO:0007669"/>
    <property type="project" value="UniProtKB-SubCell"/>
</dbReference>
<keyword evidence="11" id="KW-0626">Porin</keyword>
<dbReference type="InterPro" id="IPR050298">
    <property type="entry name" value="Gram-neg_bact_OMP"/>
</dbReference>
<feature type="domain" description="Porin" evidence="15">
    <location>
        <begin position="6"/>
        <end position="349"/>
    </location>
</feature>
<dbReference type="Proteomes" id="UP000317926">
    <property type="component" value="Unassembled WGS sequence"/>
</dbReference>
<dbReference type="PANTHER" id="PTHR34501">
    <property type="entry name" value="PROTEIN YDDL-RELATED"/>
    <property type="match status" value="1"/>
</dbReference>
<dbReference type="AlphaFoldDB" id="A0A502JDH7"/>
<evidence type="ECO:0000256" key="1">
    <source>
        <dbReference type="ARBA" id="ARBA00003674"/>
    </source>
</evidence>
<dbReference type="SUPFAM" id="SSF56935">
    <property type="entry name" value="Porins"/>
    <property type="match status" value="1"/>
</dbReference>
<feature type="signal peptide" evidence="14">
    <location>
        <begin position="1"/>
        <end position="20"/>
    </location>
</feature>
<evidence type="ECO:0000256" key="11">
    <source>
        <dbReference type="ARBA" id="ARBA00023114"/>
    </source>
</evidence>
<dbReference type="GO" id="GO:0006811">
    <property type="term" value="P:monoatomic ion transport"/>
    <property type="evidence" value="ECO:0007669"/>
    <property type="project" value="UniProtKB-KW"/>
</dbReference>
<evidence type="ECO:0000256" key="9">
    <source>
        <dbReference type="ARBA" id="ARBA00022729"/>
    </source>
</evidence>
<evidence type="ECO:0000256" key="8">
    <source>
        <dbReference type="ARBA" id="ARBA00022692"/>
    </source>
</evidence>
<dbReference type="PANTHER" id="PTHR34501:SF2">
    <property type="entry name" value="OUTER MEMBRANE PORIN F-RELATED"/>
    <property type="match status" value="1"/>
</dbReference>
<keyword evidence="6" id="KW-0813">Transport</keyword>
<organism evidence="16 17">
    <name type="scientific">Haemophilus haemolyticus</name>
    <dbReference type="NCBI Taxonomy" id="726"/>
    <lineage>
        <taxon>Bacteria</taxon>
        <taxon>Pseudomonadati</taxon>
        <taxon>Pseudomonadota</taxon>
        <taxon>Gammaproteobacteria</taxon>
        <taxon>Pasteurellales</taxon>
        <taxon>Pasteurellaceae</taxon>
        <taxon>Haemophilus</taxon>
    </lineage>
</organism>
<keyword evidence="9 14" id="KW-0732">Signal</keyword>
<evidence type="ECO:0000256" key="14">
    <source>
        <dbReference type="SAM" id="SignalP"/>
    </source>
</evidence>
<dbReference type="GO" id="GO:0046930">
    <property type="term" value="C:pore complex"/>
    <property type="evidence" value="ECO:0007669"/>
    <property type="project" value="UniProtKB-KW"/>
</dbReference>
<keyword evidence="10" id="KW-0406">Ion transport</keyword>
<evidence type="ECO:0000313" key="17">
    <source>
        <dbReference type="Proteomes" id="UP000317926"/>
    </source>
</evidence>
<accession>A0A502JDH7</accession>
<dbReference type="Gene3D" id="2.40.160.10">
    <property type="entry name" value="Porin"/>
    <property type="match status" value="1"/>
</dbReference>
<evidence type="ECO:0000256" key="10">
    <source>
        <dbReference type="ARBA" id="ARBA00023065"/>
    </source>
</evidence>
<keyword evidence="8" id="KW-0812">Transmembrane</keyword>
<evidence type="ECO:0000256" key="12">
    <source>
        <dbReference type="ARBA" id="ARBA00023136"/>
    </source>
</evidence>
<keyword evidence="7" id="KW-1134">Transmembrane beta strand</keyword>
<proteinExistence type="inferred from homology"/>
<feature type="chain" id="PRO_5021486455" description="Outer membrane protein P2" evidence="14">
    <location>
        <begin position="21"/>
        <end position="376"/>
    </location>
</feature>
<dbReference type="EMBL" id="SDPK01000056">
    <property type="protein sequence ID" value="TPG95500.1"/>
    <property type="molecule type" value="Genomic_DNA"/>
</dbReference>
<evidence type="ECO:0000256" key="13">
    <source>
        <dbReference type="ARBA" id="ARBA00023237"/>
    </source>
</evidence>
<evidence type="ECO:0000256" key="4">
    <source>
        <dbReference type="ARBA" id="ARBA00011233"/>
    </source>
</evidence>
<dbReference type="CDD" id="cd00342">
    <property type="entry name" value="gram_neg_porins"/>
    <property type="match status" value="1"/>
</dbReference>
<sequence>MKKTLAALIIGAFAASAANAAVVYDNEGTKVEVGGSLRLILEKTNKGGEGNKHTHSGLRNAGSRLEVKAKHNLDSGYYALGQLQVRFDGKQGNGAKGDGFGALGTRRAFVGLGHKELGEVTFGRQVTFADSLSTAQDYTYGIIDKGDYLPDEANSVVRYTYKGIEGLVIGADYLFANERDASNEVLSGKLQNGFQVGASYEKDGIIAKLGLGRTNYKTGTETITKVVPGSTNGAPATTKITTEDYTTQHKDAVLASLGYEFNGLTLSVDGGYAKTKFINTPKKEKRFFVSPGFQYQVTDLSSVYGNYKYEQAKDVDNGKTKQHGFLLGADYKLHKQVVTYVEGKYQVTKDYASNGSYVANSKVKDKAIGVGMRVYF</sequence>
<dbReference type="Pfam" id="PF13609">
    <property type="entry name" value="Porin_4"/>
    <property type="match status" value="1"/>
</dbReference>
<comment type="similarity">
    <text evidence="3">Belongs to the Gram-negative porin family.</text>
</comment>
<comment type="subunit">
    <text evidence="4">Homotrimer.</text>
</comment>
<evidence type="ECO:0000256" key="3">
    <source>
        <dbReference type="ARBA" id="ARBA00007539"/>
    </source>
</evidence>
<evidence type="ECO:0000256" key="2">
    <source>
        <dbReference type="ARBA" id="ARBA00004571"/>
    </source>
</evidence>
<dbReference type="RefSeq" id="WP_140520432.1">
    <property type="nucleotide sequence ID" value="NZ_JACBKC010000056.1"/>
</dbReference>
<dbReference type="InterPro" id="IPR033900">
    <property type="entry name" value="Gram_neg_porin_domain"/>
</dbReference>
<evidence type="ECO:0000259" key="15">
    <source>
        <dbReference type="Pfam" id="PF13609"/>
    </source>
</evidence>